<dbReference type="EMBL" id="LAZR01002407">
    <property type="protein sequence ID" value="KKN30434.1"/>
    <property type="molecule type" value="Genomic_DNA"/>
</dbReference>
<gene>
    <name evidence="1" type="ORF">LCGC14_0834130</name>
</gene>
<comment type="caution">
    <text evidence="1">The sequence shown here is derived from an EMBL/GenBank/DDBJ whole genome shotgun (WGS) entry which is preliminary data.</text>
</comment>
<evidence type="ECO:0000313" key="1">
    <source>
        <dbReference type="EMBL" id="KKN30434.1"/>
    </source>
</evidence>
<organism evidence="1">
    <name type="scientific">marine sediment metagenome</name>
    <dbReference type="NCBI Taxonomy" id="412755"/>
    <lineage>
        <taxon>unclassified sequences</taxon>
        <taxon>metagenomes</taxon>
        <taxon>ecological metagenomes</taxon>
    </lineage>
</organism>
<proteinExistence type="predicted"/>
<reference evidence="1" key="1">
    <citation type="journal article" date="2015" name="Nature">
        <title>Complex archaea that bridge the gap between prokaryotes and eukaryotes.</title>
        <authorList>
            <person name="Spang A."/>
            <person name="Saw J.H."/>
            <person name="Jorgensen S.L."/>
            <person name="Zaremba-Niedzwiedzka K."/>
            <person name="Martijn J."/>
            <person name="Lind A.E."/>
            <person name="van Eijk R."/>
            <person name="Schleper C."/>
            <person name="Guy L."/>
            <person name="Ettema T.J."/>
        </authorList>
    </citation>
    <scope>NUCLEOTIDE SEQUENCE</scope>
</reference>
<dbReference type="AlphaFoldDB" id="A0A0F9PJS7"/>
<name>A0A0F9PJS7_9ZZZZ</name>
<sequence>MAKQLEEHEIEGAANVLLEAKRIKKTPKLKRAALALIRKRQKIATLVLTDN</sequence>
<accession>A0A0F9PJS7</accession>
<protein>
    <submittedName>
        <fullName evidence="1">Uncharacterized protein</fullName>
    </submittedName>
</protein>